<gene>
    <name evidence="6" type="ORF">B0O44_101655</name>
</gene>
<dbReference type="GO" id="GO:0003677">
    <property type="term" value="F:DNA binding"/>
    <property type="evidence" value="ECO:0007669"/>
    <property type="project" value="UniProtKB-KW"/>
</dbReference>
<dbReference type="Gene3D" id="3.40.50.2300">
    <property type="match status" value="1"/>
</dbReference>
<reference evidence="6 7" key="1">
    <citation type="submission" date="2018-06" db="EMBL/GenBank/DDBJ databases">
        <title>Genomic Encyclopedia of Archaeal and Bacterial Type Strains, Phase II (KMG-II): from individual species to whole genera.</title>
        <authorList>
            <person name="Goeker M."/>
        </authorList>
    </citation>
    <scope>NUCLEOTIDE SEQUENCE [LARGE SCALE GENOMIC DNA]</scope>
    <source>
        <strain evidence="6 7">DSM 27372</strain>
    </source>
</reference>
<accession>A0A318USV4</accession>
<dbReference type="SMART" id="SM00421">
    <property type="entry name" value="HTH_LUXR"/>
    <property type="match status" value="1"/>
</dbReference>
<keyword evidence="7" id="KW-1185">Reference proteome</keyword>
<name>A0A318USV4_9SPHI</name>
<dbReference type="OrthoDB" id="9797341at2"/>
<dbReference type="Proteomes" id="UP000248198">
    <property type="component" value="Unassembled WGS sequence"/>
</dbReference>
<dbReference type="PANTHER" id="PTHR43214">
    <property type="entry name" value="TWO-COMPONENT RESPONSE REGULATOR"/>
    <property type="match status" value="1"/>
</dbReference>
<dbReference type="AlphaFoldDB" id="A0A318USV4"/>
<dbReference type="InterPro" id="IPR000792">
    <property type="entry name" value="Tscrpt_reg_LuxR_C"/>
</dbReference>
<dbReference type="PROSITE" id="PS50043">
    <property type="entry name" value="HTH_LUXR_2"/>
    <property type="match status" value="1"/>
</dbReference>
<dbReference type="CDD" id="cd06170">
    <property type="entry name" value="LuxR_C_like"/>
    <property type="match status" value="1"/>
</dbReference>
<dbReference type="Pfam" id="PF00196">
    <property type="entry name" value="GerE"/>
    <property type="match status" value="1"/>
</dbReference>
<evidence type="ECO:0000256" key="2">
    <source>
        <dbReference type="ARBA" id="ARBA00023125"/>
    </source>
</evidence>
<evidence type="ECO:0000313" key="7">
    <source>
        <dbReference type="Proteomes" id="UP000248198"/>
    </source>
</evidence>
<evidence type="ECO:0000259" key="4">
    <source>
        <dbReference type="PROSITE" id="PS50043"/>
    </source>
</evidence>
<dbReference type="PANTHER" id="PTHR43214:SF43">
    <property type="entry name" value="TWO-COMPONENT RESPONSE REGULATOR"/>
    <property type="match status" value="1"/>
</dbReference>
<dbReference type="InterPro" id="IPR016032">
    <property type="entry name" value="Sig_transdc_resp-reg_C-effctor"/>
</dbReference>
<evidence type="ECO:0000259" key="5">
    <source>
        <dbReference type="PROSITE" id="PS50110"/>
    </source>
</evidence>
<dbReference type="InterPro" id="IPR058245">
    <property type="entry name" value="NreC/VraR/RcsB-like_REC"/>
</dbReference>
<feature type="domain" description="HTH luxR-type" evidence="4">
    <location>
        <begin position="157"/>
        <end position="222"/>
    </location>
</feature>
<sequence length="226" mass="25619">MAQNGIHIGLVEDQFIFREGMKSLIQNWPNMSVIFESGDGHSVIEKLKQTSFRPDVLLIDFSLPPLGEQEFNGLDVIQAVTNHFPDIKILMLSIHDDENFIAKVIEYGAHGHLVKESDPDDVRKAIHAVHEKGSYINEKTLRAIQHNMGKKIKPNQPYAQHTKLTKREQQIVELICLQHTTEEIAEKLFISTKTVNGHRINLLQKTNSRNTAGLVIYAVKNQLVSV</sequence>
<dbReference type="SUPFAM" id="SSF46894">
    <property type="entry name" value="C-terminal effector domain of the bipartite response regulators"/>
    <property type="match status" value="1"/>
</dbReference>
<evidence type="ECO:0000256" key="3">
    <source>
        <dbReference type="PROSITE-ProRule" id="PRU00169"/>
    </source>
</evidence>
<proteinExistence type="predicted"/>
<dbReference type="SMART" id="SM00448">
    <property type="entry name" value="REC"/>
    <property type="match status" value="1"/>
</dbReference>
<dbReference type="GO" id="GO:0006355">
    <property type="term" value="P:regulation of DNA-templated transcription"/>
    <property type="evidence" value="ECO:0007669"/>
    <property type="project" value="InterPro"/>
</dbReference>
<dbReference type="SUPFAM" id="SSF52172">
    <property type="entry name" value="CheY-like"/>
    <property type="match status" value="1"/>
</dbReference>
<dbReference type="Pfam" id="PF00072">
    <property type="entry name" value="Response_reg"/>
    <property type="match status" value="1"/>
</dbReference>
<evidence type="ECO:0000313" key="6">
    <source>
        <dbReference type="EMBL" id="PYF77175.1"/>
    </source>
</evidence>
<dbReference type="CDD" id="cd17535">
    <property type="entry name" value="REC_NarL-like"/>
    <property type="match status" value="1"/>
</dbReference>
<feature type="modified residue" description="4-aspartylphosphate" evidence="3">
    <location>
        <position position="60"/>
    </location>
</feature>
<dbReference type="EMBL" id="QKLU01000001">
    <property type="protein sequence ID" value="PYF77175.1"/>
    <property type="molecule type" value="Genomic_DNA"/>
</dbReference>
<dbReference type="InterPro" id="IPR039420">
    <property type="entry name" value="WalR-like"/>
</dbReference>
<dbReference type="PROSITE" id="PS50110">
    <property type="entry name" value="RESPONSE_REGULATORY"/>
    <property type="match status" value="1"/>
</dbReference>
<feature type="domain" description="Response regulatory" evidence="5">
    <location>
        <begin position="7"/>
        <end position="130"/>
    </location>
</feature>
<dbReference type="PRINTS" id="PR00038">
    <property type="entry name" value="HTHLUXR"/>
</dbReference>
<dbReference type="GO" id="GO:0000160">
    <property type="term" value="P:phosphorelay signal transduction system"/>
    <property type="evidence" value="ECO:0007669"/>
    <property type="project" value="InterPro"/>
</dbReference>
<evidence type="ECO:0000256" key="1">
    <source>
        <dbReference type="ARBA" id="ARBA00022553"/>
    </source>
</evidence>
<organism evidence="6 7">
    <name type="scientific">Pedobacter nutrimenti</name>
    <dbReference type="NCBI Taxonomy" id="1241337"/>
    <lineage>
        <taxon>Bacteria</taxon>
        <taxon>Pseudomonadati</taxon>
        <taxon>Bacteroidota</taxon>
        <taxon>Sphingobacteriia</taxon>
        <taxon>Sphingobacteriales</taxon>
        <taxon>Sphingobacteriaceae</taxon>
        <taxon>Pedobacter</taxon>
    </lineage>
</organism>
<protein>
    <submittedName>
        <fullName evidence="6">LuxR family two component transcriptional regulator</fullName>
    </submittedName>
</protein>
<keyword evidence="2" id="KW-0238">DNA-binding</keyword>
<dbReference type="InterPro" id="IPR001789">
    <property type="entry name" value="Sig_transdc_resp-reg_receiver"/>
</dbReference>
<dbReference type="RefSeq" id="WP_110827245.1">
    <property type="nucleotide sequence ID" value="NZ_QKLU01000001.1"/>
</dbReference>
<dbReference type="InterPro" id="IPR011006">
    <property type="entry name" value="CheY-like_superfamily"/>
</dbReference>
<keyword evidence="1 3" id="KW-0597">Phosphoprotein</keyword>
<comment type="caution">
    <text evidence="6">The sequence shown here is derived from an EMBL/GenBank/DDBJ whole genome shotgun (WGS) entry which is preliminary data.</text>
</comment>